<accession>A0A6A3BSN6</accession>
<gene>
    <name evidence="1" type="ORF">F3Y22_tig00109936pilonHSYRG00100</name>
</gene>
<evidence type="ECO:0000313" key="2">
    <source>
        <dbReference type="Proteomes" id="UP000436088"/>
    </source>
</evidence>
<comment type="caution">
    <text evidence="1">The sequence shown here is derived from an EMBL/GenBank/DDBJ whole genome shotgun (WGS) entry which is preliminary data.</text>
</comment>
<name>A0A6A3BSN6_HIBSY</name>
<evidence type="ECO:0000313" key="1">
    <source>
        <dbReference type="EMBL" id="KAE8719654.1"/>
    </source>
</evidence>
<keyword evidence="2" id="KW-1185">Reference proteome</keyword>
<protein>
    <recommendedName>
        <fullName evidence="3">Retrovirus-related Pol polyprotein from transposon TNT 1-94</fullName>
    </recommendedName>
</protein>
<evidence type="ECO:0008006" key="3">
    <source>
        <dbReference type="Google" id="ProtNLM"/>
    </source>
</evidence>
<reference evidence="1" key="1">
    <citation type="submission" date="2019-09" db="EMBL/GenBank/DDBJ databases">
        <title>Draft genome information of white flower Hibiscus syriacus.</title>
        <authorList>
            <person name="Kim Y.-M."/>
        </authorList>
    </citation>
    <scope>NUCLEOTIDE SEQUENCE [LARGE SCALE GENOMIC DNA]</scope>
    <source>
        <strain evidence="1">YM2019G1</strain>
    </source>
</reference>
<dbReference type="Proteomes" id="UP000436088">
    <property type="component" value="Unassembled WGS sequence"/>
</dbReference>
<sequence>MFTTILIKRHMTFRGLWVSLINSALQDIVTLDPARSGALNEEVKRSASLHVTSRRDFFTSYTHGDFGVLKMSNDSLVPVIGMRDVRLYDPVQKKLVKSRDAIFIKDQTIYDIDETEKVDSQDNGDFDAPMDDIVNNQQQAPIVPPAVPLRRSSKDQRSSVRYSFEECVLLTEGGEHECYEEAIESKCKDQWVEVMKEELQSLLDKYTFELVKLPKGKKTLKN</sequence>
<organism evidence="1 2">
    <name type="scientific">Hibiscus syriacus</name>
    <name type="common">Rose of Sharon</name>
    <dbReference type="NCBI Taxonomy" id="106335"/>
    <lineage>
        <taxon>Eukaryota</taxon>
        <taxon>Viridiplantae</taxon>
        <taxon>Streptophyta</taxon>
        <taxon>Embryophyta</taxon>
        <taxon>Tracheophyta</taxon>
        <taxon>Spermatophyta</taxon>
        <taxon>Magnoliopsida</taxon>
        <taxon>eudicotyledons</taxon>
        <taxon>Gunneridae</taxon>
        <taxon>Pentapetalae</taxon>
        <taxon>rosids</taxon>
        <taxon>malvids</taxon>
        <taxon>Malvales</taxon>
        <taxon>Malvaceae</taxon>
        <taxon>Malvoideae</taxon>
        <taxon>Hibiscus</taxon>
    </lineage>
</organism>
<proteinExistence type="predicted"/>
<dbReference type="AlphaFoldDB" id="A0A6A3BSN6"/>
<dbReference type="EMBL" id="VEPZ02000782">
    <property type="protein sequence ID" value="KAE8719654.1"/>
    <property type="molecule type" value="Genomic_DNA"/>
</dbReference>